<comment type="caution">
    <text evidence="1">The sequence shown here is derived from an EMBL/GenBank/DDBJ whole genome shotgun (WGS) entry which is preliminary data.</text>
</comment>
<evidence type="ECO:0000313" key="1">
    <source>
        <dbReference type="EMBL" id="MCD7456249.1"/>
    </source>
</evidence>
<keyword evidence="2" id="KW-1185">Reference proteome</keyword>
<dbReference type="Proteomes" id="UP000823775">
    <property type="component" value="Unassembled WGS sequence"/>
</dbReference>
<accession>A0ABS8SCF7</accession>
<gene>
    <name evidence="1" type="ORF">HAX54_031030</name>
</gene>
<dbReference type="EMBL" id="JACEIK010000390">
    <property type="protein sequence ID" value="MCD7456249.1"/>
    <property type="molecule type" value="Genomic_DNA"/>
</dbReference>
<proteinExistence type="predicted"/>
<organism evidence="1 2">
    <name type="scientific">Datura stramonium</name>
    <name type="common">Jimsonweed</name>
    <name type="synonym">Common thornapple</name>
    <dbReference type="NCBI Taxonomy" id="4076"/>
    <lineage>
        <taxon>Eukaryota</taxon>
        <taxon>Viridiplantae</taxon>
        <taxon>Streptophyta</taxon>
        <taxon>Embryophyta</taxon>
        <taxon>Tracheophyta</taxon>
        <taxon>Spermatophyta</taxon>
        <taxon>Magnoliopsida</taxon>
        <taxon>eudicotyledons</taxon>
        <taxon>Gunneridae</taxon>
        <taxon>Pentapetalae</taxon>
        <taxon>asterids</taxon>
        <taxon>lamiids</taxon>
        <taxon>Solanales</taxon>
        <taxon>Solanaceae</taxon>
        <taxon>Solanoideae</taxon>
        <taxon>Datureae</taxon>
        <taxon>Datura</taxon>
    </lineage>
</organism>
<name>A0ABS8SCF7_DATST</name>
<sequence>LPSYWITKTAAAVGCPLQRDHIAAGGPPQQSERKLSSPPWETLVAIADLLQQKMDRYREPVAEYLFKSEFRDFHPIIIRHELWELQRDFSKAELFLLPKTLNILKALTKGKAPAE</sequence>
<reference evidence="1 2" key="1">
    <citation type="journal article" date="2021" name="BMC Genomics">
        <title>Datura genome reveals duplications of psychoactive alkaloid biosynthetic genes and high mutation rate following tissue culture.</title>
        <authorList>
            <person name="Rajewski A."/>
            <person name="Carter-House D."/>
            <person name="Stajich J."/>
            <person name="Litt A."/>
        </authorList>
    </citation>
    <scope>NUCLEOTIDE SEQUENCE [LARGE SCALE GENOMIC DNA]</scope>
    <source>
        <strain evidence="1">AR-01</strain>
    </source>
</reference>
<feature type="non-terminal residue" evidence="1">
    <location>
        <position position="1"/>
    </location>
</feature>
<protein>
    <submittedName>
        <fullName evidence="1">Uncharacterized protein</fullName>
    </submittedName>
</protein>
<evidence type="ECO:0000313" key="2">
    <source>
        <dbReference type="Proteomes" id="UP000823775"/>
    </source>
</evidence>